<evidence type="ECO:0000256" key="1">
    <source>
        <dbReference type="SAM" id="MobiDB-lite"/>
    </source>
</evidence>
<sequence>MLITFIIIKTDGHRSLTLSWVSAATSDASLSLLSSRRPLLVLVSSSIPTFSLYTMSGGSRGHNNSEHQWQSRNRRSRRPNSNTIGHSTVLCRAFSKVLINDLFIERPARYGRQRHISHQNHGLTCADQTPRVGPRRSQAR</sequence>
<accession>A0A8T0DNM4</accession>
<protein>
    <submittedName>
        <fullName evidence="2">Uncharacterized protein</fullName>
    </submittedName>
</protein>
<feature type="region of interest" description="Disordered" evidence="1">
    <location>
        <begin position="115"/>
        <end position="140"/>
    </location>
</feature>
<feature type="region of interest" description="Disordered" evidence="1">
    <location>
        <begin position="55"/>
        <end position="84"/>
    </location>
</feature>
<gene>
    <name evidence="2" type="ORF">P879_09044</name>
</gene>
<dbReference type="AlphaFoldDB" id="A0A8T0DNM4"/>
<dbReference type="Proteomes" id="UP000699462">
    <property type="component" value="Unassembled WGS sequence"/>
</dbReference>
<proteinExistence type="predicted"/>
<name>A0A8T0DNM4_9TREM</name>
<keyword evidence="3" id="KW-1185">Reference proteome</keyword>
<organism evidence="2 3">
    <name type="scientific">Paragonimus westermani</name>
    <dbReference type="NCBI Taxonomy" id="34504"/>
    <lineage>
        <taxon>Eukaryota</taxon>
        <taxon>Metazoa</taxon>
        <taxon>Spiralia</taxon>
        <taxon>Lophotrochozoa</taxon>
        <taxon>Platyhelminthes</taxon>
        <taxon>Trematoda</taxon>
        <taxon>Digenea</taxon>
        <taxon>Plagiorchiida</taxon>
        <taxon>Troglotremata</taxon>
        <taxon>Troglotrematidae</taxon>
        <taxon>Paragonimus</taxon>
    </lineage>
</organism>
<dbReference type="EMBL" id="JTDF01002675">
    <property type="protein sequence ID" value="KAF8568564.1"/>
    <property type="molecule type" value="Genomic_DNA"/>
</dbReference>
<evidence type="ECO:0000313" key="3">
    <source>
        <dbReference type="Proteomes" id="UP000699462"/>
    </source>
</evidence>
<evidence type="ECO:0000313" key="2">
    <source>
        <dbReference type="EMBL" id="KAF8568564.1"/>
    </source>
</evidence>
<comment type="caution">
    <text evidence="2">The sequence shown here is derived from an EMBL/GenBank/DDBJ whole genome shotgun (WGS) entry which is preliminary data.</text>
</comment>
<reference evidence="2 3" key="1">
    <citation type="submission" date="2019-07" db="EMBL/GenBank/DDBJ databases">
        <title>Annotation for the trematode Paragonimus westermani.</title>
        <authorList>
            <person name="Choi Y.-J."/>
        </authorList>
    </citation>
    <scope>NUCLEOTIDE SEQUENCE [LARGE SCALE GENOMIC DNA]</scope>
    <source>
        <strain evidence="2">180907_Pwestermani</strain>
    </source>
</reference>